<dbReference type="EMBL" id="FOAG01000020">
    <property type="protein sequence ID" value="SEM32807.1"/>
    <property type="molecule type" value="Genomic_DNA"/>
</dbReference>
<dbReference type="InterPro" id="IPR023631">
    <property type="entry name" value="Amidase_dom"/>
</dbReference>
<dbReference type="PANTHER" id="PTHR11895:SF7">
    <property type="entry name" value="GLUTAMYL-TRNA(GLN) AMIDOTRANSFERASE SUBUNIT A, MITOCHONDRIAL"/>
    <property type="match status" value="1"/>
</dbReference>
<dbReference type="OrthoDB" id="9777859at2"/>
<evidence type="ECO:0000259" key="2">
    <source>
        <dbReference type="Pfam" id="PF01425"/>
    </source>
</evidence>
<evidence type="ECO:0000313" key="3">
    <source>
        <dbReference type="EMBL" id="SEM32807.1"/>
    </source>
</evidence>
<dbReference type="RefSeq" id="WP_093039280.1">
    <property type="nucleotide sequence ID" value="NZ_FOAG01000020.1"/>
</dbReference>
<dbReference type="AlphaFoldDB" id="A0A1H7XI14"/>
<name>A0A1H7XI14_9RHOB</name>
<dbReference type="Proteomes" id="UP000199582">
    <property type="component" value="Unassembled WGS sequence"/>
</dbReference>
<dbReference type="STRING" id="1287727.SAMN05443999_12034"/>
<accession>A0A1H7XI14</accession>
<gene>
    <name evidence="3" type="ORF">SAMN05443999_12034</name>
</gene>
<evidence type="ECO:0000256" key="1">
    <source>
        <dbReference type="ARBA" id="ARBA00009199"/>
    </source>
</evidence>
<dbReference type="PROSITE" id="PS00571">
    <property type="entry name" value="AMIDASES"/>
    <property type="match status" value="1"/>
</dbReference>
<protein>
    <submittedName>
        <fullName evidence="3">Amidase</fullName>
    </submittedName>
</protein>
<organism evidence="3 4">
    <name type="scientific">Roseovarius azorensis</name>
    <dbReference type="NCBI Taxonomy" id="1287727"/>
    <lineage>
        <taxon>Bacteria</taxon>
        <taxon>Pseudomonadati</taxon>
        <taxon>Pseudomonadota</taxon>
        <taxon>Alphaproteobacteria</taxon>
        <taxon>Rhodobacterales</taxon>
        <taxon>Roseobacteraceae</taxon>
        <taxon>Roseovarius</taxon>
    </lineage>
</organism>
<dbReference type="GO" id="GO:0003824">
    <property type="term" value="F:catalytic activity"/>
    <property type="evidence" value="ECO:0007669"/>
    <property type="project" value="InterPro"/>
</dbReference>
<dbReference type="Pfam" id="PF01425">
    <property type="entry name" value="Amidase"/>
    <property type="match status" value="1"/>
</dbReference>
<sequence>MTDIDLCYLSATELAQILRTGKLSPVELVANCLSRINQVNPVLNCFTEIYADEALEKARQAEAASGNKDSLPPLHGIPIAIKDFAPMKGRISTKGSHVFREDVATFDAIIVEKLLEAGAIVVGRTTTPEFTYSSLTDSPLWGITRNPWNPERTPGGSSGGSAAAVASGCVPLAEGTDSGGSVRIPASHCGIVGMKPSFGRIPFEFMESQYDWMTSHGPLSRTVEDAALFISLCQGPDLRDLQAVLPRLDLARLTEKPGKNRRLALSVDLGCYNVDPDVAANLRTCADAFAEAGYEIEEIDLGWTVEFATAWWSCWDVFMAANFGRYLDRFEDRIHPSLVRAIRSGRTISAVELRQYEAIFTQAWRKLSPVFARCDALICPTESIPAPPVEYDEAASMSVLVDKKLSAMDMTMQFNAMLLPAISVPSGMSRDNLPTGLQIVGPRGEDDLVLGLAMLFQAQRPWAMARPPI</sequence>
<feature type="domain" description="Amidase" evidence="2">
    <location>
        <begin position="27"/>
        <end position="450"/>
    </location>
</feature>
<dbReference type="SUPFAM" id="SSF75304">
    <property type="entry name" value="Amidase signature (AS) enzymes"/>
    <property type="match status" value="1"/>
</dbReference>
<proteinExistence type="inferred from homology"/>
<evidence type="ECO:0000313" key="4">
    <source>
        <dbReference type="Proteomes" id="UP000199582"/>
    </source>
</evidence>
<dbReference type="PANTHER" id="PTHR11895">
    <property type="entry name" value="TRANSAMIDASE"/>
    <property type="match status" value="1"/>
</dbReference>
<dbReference type="Gene3D" id="3.90.1300.10">
    <property type="entry name" value="Amidase signature (AS) domain"/>
    <property type="match status" value="1"/>
</dbReference>
<dbReference type="InterPro" id="IPR000120">
    <property type="entry name" value="Amidase"/>
</dbReference>
<dbReference type="InterPro" id="IPR036928">
    <property type="entry name" value="AS_sf"/>
</dbReference>
<keyword evidence="4" id="KW-1185">Reference proteome</keyword>
<comment type="similarity">
    <text evidence="1">Belongs to the amidase family.</text>
</comment>
<dbReference type="InterPro" id="IPR020556">
    <property type="entry name" value="Amidase_CS"/>
</dbReference>
<reference evidence="3 4" key="1">
    <citation type="submission" date="2016-10" db="EMBL/GenBank/DDBJ databases">
        <authorList>
            <person name="de Groot N.N."/>
        </authorList>
    </citation>
    <scope>NUCLEOTIDE SEQUENCE [LARGE SCALE GENOMIC DNA]</scope>
    <source>
        <strain evidence="3 4">DSM 100674</strain>
    </source>
</reference>